<dbReference type="AlphaFoldDB" id="A0A7J6A4D4"/>
<feature type="compositionally biased region" description="Basic and acidic residues" evidence="1">
    <location>
        <begin position="82"/>
        <end position="94"/>
    </location>
</feature>
<evidence type="ECO:0000313" key="3">
    <source>
        <dbReference type="Proteomes" id="UP000593565"/>
    </source>
</evidence>
<keyword evidence="3" id="KW-1185">Reference proteome</keyword>
<name>A0A7J6A4D4_AMEME</name>
<feature type="region of interest" description="Disordered" evidence="1">
    <location>
        <begin position="82"/>
        <end position="103"/>
    </location>
</feature>
<sequence length="262" mass="30206">MMEGWEKHDLTSYPKRTLNKVGGSAIRDTQHSDVTDSQGTEQLRIANRSKCGDMHHQHHHCSLSDKQRVCCHRLRRHHGGFEYDSSRQQQKEDSNVPATQEYPTVSCYTGDSELTHTYIQDETDSCLSDSGSDFEEMCHRHDVHDVQMDPCLQTCDGREHDPDVSHPQTRQRMNEEPEHTLHEDTLCPCSAEHSRWSNNQWPTLPPPCCNVRNALVVGVEVDVLEEVVYEDTEIVQSQTMFDGCLEDQMMDSTCYCEQLFFM</sequence>
<gene>
    <name evidence="2" type="ORF">AMELA_G00219340</name>
</gene>
<comment type="caution">
    <text evidence="2">The sequence shown here is derived from an EMBL/GenBank/DDBJ whole genome shotgun (WGS) entry which is preliminary data.</text>
</comment>
<accession>A0A7J6A4D4</accession>
<feature type="region of interest" description="Disordered" evidence="1">
    <location>
        <begin position="159"/>
        <end position="179"/>
    </location>
</feature>
<evidence type="ECO:0000256" key="1">
    <source>
        <dbReference type="SAM" id="MobiDB-lite"/>
    </source>
</evidence>
<organism evidence="2 3">
    <name type="scientific">Ameiurus melas</name>
    <name type="common">Black bullhead</name>
    <name type="synonym">Silurus melas</name>
    <dbReference type="NCBI Taxonomy" id="219545"/>
    <lineage>
        <taxon>Eukaryota</taxon>
        <taxon>Metazoa</taxon>
        <taxon>Chordata</taxon>
        <taxon>Craniata</taxon>
        <taxon>Vertebrata</taxon>
        <taxon>Euteleostomi</taxon>
        <taxon>Actinopterygii</taxon>
        <taxon>Neopterygii</taxon>
        <taxon>Teleostei</taxon>
        <taxon>Ostariophysi</taxon>
        <taxon>Siluriformes</taxon>
        <taxon>Ictaluridae</taxon>
        <taxon>Ameiurus</taxon>
    </lineage>
</organism>
<evidence type="ECO:0000313" key="2">
    <source>
        <dbReference type="EMBL" id="KAF4076807.1"/>
    </source>
</evidence>
<reference evidence="2 3" key="1">
    <citation type="submission" date="2020-02" db="EMBL/GenBank/DDBJ databases">
        <title>A chromosome-scale genome assembly of the black bullhead catfish (Ameiurus melas).</title>
        <authorList>
            <person name="Wen M."/>
            <person name="Zham M."/>
            <person name="Cabau C."/>
            <person name="Klopp C."/>
            <person name="Donnadieu C."/>
            <person name="Roques C."/>
            <person name="Bouchez O."/>
            <person name="Lampietro C."/>
            <person name="Jouanno E."/>
            <person name="Herpin A."/>
            <person name="Louis A."/>
            <person name="Berthelot C."/>
            <person name="Parey E."/>
            <person name="Roest-Crollius H."/>
            <person name="Braasch I."/>
            <person name="Postlethwait J."/>
            <person name="Robinson-Rechavi M."/>
            <person name="Echchiki A."/>
            <person name="Begum T."/>
            <person name="Montfort J."/>
            <person name="Schartl M."/>
            <person name="Bobe J."/>
            <person name="Guiguen Y."/>
        </authorList>
    </citation>
    <scope>NUCLEOTIDE SEQUENCE [LARGE SCALE GENOMIC DNA]</scope>
    <source>
        <strain evidence="2">M_S1</strain>
        <tissue evidence="2">Blood</tissue>
    </source>
</reference>
<dbReference type="Proteomes" id="UP000593565">
    <property type="component" value="Unassembled WGS sequence"/>
</dbReference>
<protein>
    <submittedName>
        <fullName evidence="2">Uncharacterized protein</fullName>
    </submittedName>
</protein>
<proteinExistence type="predicted"/>
<dbReference type="EMBL" id="JAAGNN010000019">
    <property type="protein sequence ID" value="KAF4076807.1"/>
    <property type="molecule type" value="Genomic_DNA"/>
</dbReference>